<dbReference type="InterPro" id="IPR042188">
    <property type="entry name" value="MmgE/PrpD_sf_2"/>
</dbReference>
<dbReference type="GO" id="GO:0016829">
    <property type="term" value="F:lyase activity"/>
    <property type="evidence" value="ECO:0007669"/>
    <property type="project" value="InterPro"/>
</dbReference>
<sequence>MELDEVVGLASGAYPAAALEAATVILVHDLAVAASARGLVGHLFEDPLTWDGAYADLLTGRRVDQPSAITRNAQLIHALGQDDTHFGAMTHVGTTALPLLLALGAEATTEELLAGFAAAMAAAELIGDGVSPAVSAHGVRPTSVIGPIAAVVGAGRMLGWEPARVRRAVARAAACAYGTQQTWVEGTQDWLHQVASAGLLAWQAARSSEAEWVAAEEPLWGRAGLFPSLGVTERTRGSADPRTAATRLGVKRFPVCAINQVPLTLLAEAALDDVRSVELRMAPAFATTSGIDRSEGLDTPTRRLMSTPYCVAVLVATGDFVVEDLARRPAAVTDELVRAMTVVPDEAVPLGSYLLRVRLAEGRTVELRGDSTQVGAPERAELDRTARRVAGSDLVDTALTHLDKRETAVADLLAAVTATG</sequence>
<feature type="domain" description="MmgE/PrpD N-terminal" evidence="2">
    <location>
        <begin position="58"/>
        <end position="226"/>
    </location>
</feature>
<evidence type="ECO:0000256" key="1">
    <source>
        <dbReference type="ARBA" id="ARBA00006174"/>
    </source>
</evidence>
<dbReference type="InterPro" id="IPR042183">
    <property type="entry name" value="MmgE/PrpD_sf_1"/>
</dbReference>
<evidence type="ECO:0000259" key="2">
    <source>
        <dbReference type="Pfam" id="PF03972"/>
    </source>
</evidence>
<dbReference type="Proteomes" id="UP001143463">
    <property type="component" value="Unassembled WGS sequence"/>
</dbReference>
<dbReference type="RefSeq" id="WP_037051269.1">
    <property type="nucleotide sequence ID" value="NZ_BAAAUZ010000064.1"/>
</dbReference>
<dbReference type="Pfam" id="PF03972">
    <property type="entry name" value="MmgE_PrpD_N"/>
    <property type="match status" value="1"/>
</dbReference>
<proteinExistence type="inferred from homology"/>
<keyword evidence="4" id="KW-1185">Reference proteome</keyword>
<accession>A0A9W6L8R5</accession>
<dbReference type="PANTHER" id="PTHR16943:SF8">
    <property type="entry name" value="2-METHYLCITRATE DEHYDRATASE"/>
    <property type="match status" value="1"/>
</dbReference>
<dbReference type="Gene3D" id="3.30.1330.120">
    <property type="entry name" value="2-methylcitrate dehydratase PrpD"/>
    <property type="match status" value="1"/>
</dbReference>
<name>A0A9W6L8R5_9PSEU</name>
<reference evidence="3" key="1">
    <citation type="journal article" date="2014" name="Int. J. Syst. Evol. Microbiol.">
        <title>Complete genome sequence of Corynebacterium casei LMG S-19264T (=DSM 44701T), isolated from a smear-ripened cheese.</title>
        <authorList>
            <consortium name="US DOE Joint Genome Institute (JGI-PGF)"/>
            <person name="Walter F."/>
            <person name="Albersmeier A."/>
            <person name="Kalinowski J."/>
            <person name="Ruckert C."/>
        </authorList>
    </citation>
    <scope>NUCLEOTIDE SEQUENCE</scope>
    <source>
        <strain evidence="3">VKM Ac-1069</strain>
    </source>
</reference>
<comment type="caution">
    <text evidence="3">The sequence shown here is derived from an EMBL/GenBank/DDBJ whole genome shotgun (WGS) entry which is preliminary data.</text>
</comment>
<dbReference type="Gene3D" id="1.10.4100.10">
    <property type="entry name" value="2-methylcitrate dehydratase PrpD"/>
    <property type="match status" value="1"/>
</dbReference>
<dbReference type="InterPro" id="IPR005656">
    <property type="entry name" value="MmgE_PrpD"/>
</dbReference>
<dbReference type="EMBL" id="BSFQ01000027">
    <property type="protein sequence ID" value="GLL14000.1"/>
    <property type="molecule type" value="Genomic_DNA"/>
</dbReference>
<gene>
    <name evidence="3" type="ORF">GCM10017577_51450</name>
</gene>
<dbReference type="InterPro" id="IPR045336">
    <property type="entry name" value="MmgE_PrpD_N"/>
</dbReference>
<organism evidence="3 4">
    <name type="scientific">Pseudonocardia halophobica</name>
    <dbReference type="NCBI Taxonomy" id="29401"/>
    <lineage>
        <taxon>Bacteria</taxon>
        <taxon>Bacillati</taxon>
        <taxon>Actinomycetota</taxon>
        <taxon>Actinomycetes</taxon>
        <taxon>Pseudonocardiales</taxon>
        <taxon>Pseudonocardiaceae</taxon>
        <taxon>Pseudonocardia</taxon>
    </lineage>
</organism>
<dbReference type="AlphaFoldDB" id="A0A9W6L8R5"/>
<evidence type="ECO:0000313" key="4">
    <source>
        <dbReference type="Proteomes" id="UP001143463"/>
    </source>
</evidence>
<reference evidence="3" key="2">
    <citation type="submission" date="2023-01" db="EMBL/GenBank/DDBJ databases">
        <authorList>
            <person name="Sun Q."/>
            <person name="Evtushenko L."/>
        </authorList>
    </citation>
    <scope>NUCLEOTIDE SEQUENCE</scope>
    <source>
        <strain evidence="3">VKM Ac-1069</strain>
    </source>
</reference>
<dbReference type="InterPro" id="IPR036148">
    <property type="entry name" value="MmgE/PrpD_sf"/>
</dbReference>
<dbReference type="PANTHER" id="PTHR16943">
    <property type="entry name" value="2-METHYLCITRATE DEHYDRATASE-RELATED"/>
    <property type="match status" value="1"/>
</dbReference>
<protein>
    <recommendedName>
        <fullName evidence="2">MmgE/PrpD N-terminal domain-containing protein</fullName>
    </recommendedName>
</protein>
<comment type="similarity">
    <text evidence="1">Belongs to the PrpD family.</text>
</comment>
<dbReference type="SUPFAM" id="SSF103378">
    <property type="entry name" value="2-methylcitrate dehydratase PrpD"/>
    <property type="match status" value="1"/>
</dbReference>
<evidence type="ECO:0000313" key="3">
    <source>
        <dbReference type="EMBL" id="GLL14000.1"/>
    </source>
</evidence>